<gene>
    <name evidence="9" type="ORF">N7505_002085</name>
</gene>
<comment type="caution">
    <text evidence="9">The sequence shown here is derived from an EMBL/GenBank/DDBJ whole genome shotgun (WGS) entry which is preliminary data.</text>
</comment>
<evidence type="ECO:0000256" key="4">
    <source>
        <dbReference type="ARBA" id="ARBA00022980"/>
    </source>
</evidence>
<dbReference type="Gene3D" id="6.10.250.3440">
    <property type="match status" value="1"/>
</dbReference>
<protein>
    <recommendedName>
        <fullName evidence="7">Large ribosomal subunit protein mL40</fullName>
    </recommendedName>
</protein>
<sequence length="207" mass="23532">MKSLSPALASLANIFKIPMSMAPVRPSIARTCHETLNRQTQQPGPVTAALQSAPFSTTSAMAARKGKGPVVDKRITNPMEREPKTNDPFPILQLSSATSSTTLSPPRPLRFSRNRYLRHWTIHRAWQLFRAQQRRKHELELMRQYQSMQEACEELRTGAGDGGKLFRVSMNKKGIFTDMFPIEYARMQTDSPPSDGWNYDWKKPGQK</sequence>
<evidence type="ECO:0000256" key="1">
    <source>
        <dbReference type="ARBA" id="ARBA00004173"/>
    </source>
</evidence>
<reference evidence="9 10" key="1">
    <citation type="journal article" date="2023" name="IMA Fungus">
        <title>Comparative genomic study of the Penicillium genus elucidates a diverse pangenome and 15 lateral gene transfer events.</title>
        <authorList>
            <person name="Petersen C."/>
            <person name="Sorensen T."/>
            <person name="Nielsen M.R."/>
            <person name="Sondergaard T.E."/>
            <person name="Sorensen J.L."/>
            <person name="Fitzpatrick D.A."/>
            <person name="Frisvad J.C."/>
            <person name="Nielsen K.L."/>
        </authorList>
    </citation>
    <scope>NUCLEOTIDE SEQUENCE [LARGE SCALE GENOMIC DNA]</scope>
    <source>
        <strain evidence="9 10">IBT 3361</strain>
    </source>
</reference>
<evidence type="ECO:0000256" key="2">
    <source>
        <dbReference type="ARBA" id="ARBA00009360"/>
    </source>
</evidence>
<feature type="compositionally biased region" description="Low complexity" evidence="8">
    <location>
        <begin position="94"/>
        <end position="104"/>
    </location>
</feature>
<organism evidence="9 10">
    <name type="scientific">Penicillium chrysogenum</name>
    <name type="common">Penicillium notatum</name>
    <dbReference type="NCBI Taxonomy" id="5076"/>
    <lineage>
        <taxon>Eukaryota</taxon>
        <taxon>Fungi</taxon>
        <taxon>Dikarya</taxon>
        <taxon>Ascomycota</taxon>
        <taxon>Pezizomycotina</taxon>
        <taxon>Eurotiomycetes</taxon>
        <taxon>Eurotiomycetidae</taxon>
        <taxon>Eurotiales</taxon>
        <taxon>Aspergillaceae</taxon>
        <taxon>Penicillium</taxon>
        <taxon>Penicillium chrysogenum species complex</taxon>
    </lineage>
</organism>
<dbReference type="EMBL" id="JAPVEB010000001">
    <property type="protein sequence ID" value="KAJ5284105.1"/>
    <property type="molecule type" value="Genomic_DNA"/>
</dbReference>
<evidence type="ECO:0000313" key="10">
    <source>
        <dbReference type="Proteomes" id="UP001220256"/>
    </source>
</evidence>
<keyword evidence="5" id="KW-0496">Mitochondrion</keyword>
<evidence type="ECO:0000256" key="3">
    <source>
        <dbReference type="ARBA" id="ARBA00022946"/>
    </source>
</evidence>
<dbReference type="InterPro" id="IPR042831">
    <property type="entry name" value="Ribosomal_mL40_fung"/>
</dbReference>
<feature type="region of interest" description="Disordered" evidence="8">
    <location>
        <begin position="76"/>
        <end position="107"/>
    </location>
</feature>
<evidence type="ECO:0000256" key="7">
    <source>
        <dbReference type="ARBA" id="ARBA00035192"/>
    </source>
</evidence>
<evidence type="ECO:0000256" key="8">
    <source>
        <dbReference type="SAM" id="MobiDB-lite"/>
    </source>
</evidence>
<dbReference type="InterPro" id="IPR019192">
    <property type="entry name" value="Ribosomal_mL40"/>
</dbReference>
<keyword evidence="4" id="KW-0689">Ribosomal protein</keyword>
<keyword evidence="3" id="KW-0809">Transit peptide</keyword>
<evidence type="ECO:0000256" key="6">
    <source>
        <dbReference type="ARBA" id="ARBA00023274"/>
    </source>
</evidence>
<proteinExistence type="inferred from homology"/>
<comment type="subcellular location">
    <subcellularLocation>
        <location evidence="1">Mitochondrion</location>
    </subcellularLocation>
</comment>
<dbReference type="PANTHER" id="PTHR39150:SF1">
    <property type="entry name" value="LARGE RIBOSOMAL SUBUNIT PROTEIN ML40"/>
    <property type="match status" value="1"/>
</dbReference>
<feature type="compositionally biased region" description="Basic and acidic residues" evidence="8">
    <location>
        <begin position="76"/>
        <end position="85"/>
    </location>
</feature>
<name>A0ABQ8X0D5_PENCH</name>
<keyword evidence="10" id="KW-1185">Reference proteome</keyword>
<evidence type="ECO:0000313" key="9">
    <source>
        <dbReference type="EMBL" id="KAJ5284105.1"/>
    </source>
</evidence>
<dbReference type="PANTHER" id="PTHR39150">
    <property type="entry name" value="54S RIBOSOMAL PROTEIN L28, MITOCHONDRIAL"/>
    <property type="match status" value="1"/>
</dbReference>
<accession>A0ABQ8X0D5</accession>
<dbReference type="Pfam" id="PF09812">
    <property type="entry name" value="MRP-L28"/>
    <property type="match status" value="1"/>
</dbReference>
<evidence type="ECO:0000256" key="5">
    <source>
        <dbReference type="ARBA" id="ARBA00023128"/>
    </source>
</evidence>
<keyword evidence="6" id="KW-0687">Ribonucleoprotein</keyword>
<comment type="similarity">
    <text evidence="2">Belongs to the mitochondrion-specific ribosomal protein mL40 family.</text>
</comment>
<dbReference type="Proteomes" id="UP001220256">
    <property type="component" value="Unassembled WGS sequence"/>
</dbReference>